<comment type="caution">
    <text evidence="1">The sequence shown here is derived from an EMBL/GenBank/DDBJ whole genome shotgun (WGS) entry which is preliminary data.</text>
</comment>
<keyword evidence="2" id="KW-1185">Reference proteome</keyword>
<dbReference type="Proteomes" id="UP000651057">
    <property type="component" value="Unassembled WGS sequence"/>
</dbReference>
<dbReference type="EMBL" id="JAERQJ010000001">
    <property type="protein sequence ID" value="MBL0682499.1"/>
    <property type="molecule type" value="Genomic_DNA"/>
</dbReference>
<evidence type="ECO:0000313" key="2">
    <source>
        <dbReference type="Proteomes" id="UP000651057"/>
    </source>
</evidence>
<dbReference type="RefSeq" id="WP_201916539.1">
    <property type="nucleotide sequence ID" value="NZ_BAABAX010000021.1"/>
</dbReference>
<dbReference type="AlphaFoldDB" id="A0A936ZMS3"/>
<proteinExistence type="predicted"/>
<sequence>MKKIFYILISITICLSCEDVVDVDVLFSDPRLVVDASFELYTNETPVNLEGGVRLTLSAPYFDTNVPTVSNANVFITNKNDDSIINFVESGEDGFYIPETLGFLPEFNTPYELTVNYLGETYVATTQLIPTVPIDNVVQGDATLFDDDETEIIISFTDDGSRDDFYLFDFDFSLFLASEDRFYQGQPFKFSYFYENMVAGQDVTIKILGVDQRYYNYATLLIEQSEQDGGNPFLAPPSVLRGNIINTTNQDNFAYGYFNLSEADRIDFTIEDKNL</sequence>
<dbReference type="InterPro" id="IPR025345">
    <property type="entry name" value="DUF4249"/>
</dbReference>
<accession>A0A936ZMS3</accession>
<gene>
    <name evidence="1" type="ORF">JJQ60_03170</name>
</gene>
<dbReference type="Pfam" id="PF14054">
    <property type="entry name" value="DUF4249"/>
    <property type="match status" value="1"/>
</dbReference>
<evidence type="ECO:0000313" key="1">
    <source>
        <dbReference type="EMBL" id="MBL0682499.1"/>
    </source>
</evidence>
<reference evidence="1" key="1">
    <citation type="submission" date="2021-01" db="EMBL/GenBank/DDBJ databases">
        <authorList>
            <person name="Zhong Y.L."/>
        </authorList>
    </citation>
    <scope>NUCLEOTIDE SEQUENCE</scope>
    <source>
        <strain evidence="1">KCTC 23302</strain>
    </source>
</reference>
<organism evidence="1 2">
    <name type="scientific">Aquimarina mytili</name>
    <dbReference type="NCBI Taxonomy" id="874423"/>
    <lineage>
        <taxon>Bacteria</taxon>
        <taxon>Pseudomonadati</taxon>
        <taxon>Bacteroidota</taxon>
        <taxon>Flavobacteriia</taxon>
        <taxon>Flavobacteriales</taxon>
        <taxon>Flavobacteriaceae</taxon>
        <taxon>Aquimarina</taxon>
    </lineage>
</organism>
<protein>
    <submittedName>
        <fullName evidence="1">DUF4249 domain-containing protein</fullName>
    </submittedName>
</protein>
<name>A0A936ZMS3_9FLAO</name>